<keyword evidence="4" id="KW-1185">Reference proteome</keyword>
<reference evidence="3 4" key="1">
    <citation type="submission" date="2019-12" db="EMBL/GenBank/DDBJ databases">
        <title>Strain KN286 was isolated from seawater, which was collected from Caroline Seamount in the tropical western Pacific.</title>
        <authorList>
            <person name="Wang Q."/>
        </authorList>
    </citation>
    <scope>NUCLEOTIDE SEQUENCE [LARGE SCALE GENOMIC DNA]</scope>
    <source>
        <strain evidence="3 4">KN286</strain>
    </source>
</reference>
<dbReference type="Gene3D" id="1.25.40.10">
    <property type="entry name" value="Tetratricopeptide repeat domain"/>
    <property type="match status" value="1"/>
</dbReference>
<evidence type="ECO:0000256" key="1">
    <source>
        <dbReference type="ARBA" id="ARBA00022748"/>
    </source>
</evidence>
<dbReference type="NCBIfam" id="TIGR03142">
    <property type="entry name" value="cytochro_ccmI"/>
    <property type="match status" value="1"/>
</dbReference>
<feature type="region of interest" description="Disordered" evidence="2">
    <location>
        <begin position="310"/>
        <end position="331"/>
    </location>
</feature>
<accession>A0A6B0TUK9</accession>
<sequence>MLWILSALLFLIALLAILLPLLRRRGGDAAREAYDRQVYLDQLAELDKDLDRGILSAEEAERSRAEVARRLLRADQEERKAPAGSLAQDAPRGATRIAAVAVLVLLAALSWGLYAQIGTPSLPDQPLGPRLAQLAEARENRPRQAEAEDMVAQIRGLPDDSVPDGVDPALVPLVDQLEEVLADRPDDLRGHVLLSQNLARLGRFAEARRAQQRVIEIMNEDAGAAEFSDLAEFMILAAGGYVSPEAERALAIALAQDPTLPQPRYYSGLALAQAGQTELALQLWMRLLEEGPDDAPWVQTIRSQIGDLMPGDGGPTAPTAPELAGPSGSDMEAAAEMSAGDRAAMIEGMVAGLQERLSTEGGTAAEWAQLIRAYGVLGQTRNASDAWAAAREAYVGDEAALLELRRAAQDAEVAN</sequence>
<keyword evidence="1" id="KW-0201">Cytochrome c-type biogenesis</keyword>
<evidence type="ECO:0000256" key="2">
    <source>
        <dbReference type="SAM" id="MobiDB-lite"/>
    </source>
</evidence>
<organism evidence="3 4">
    <name type="scientific">Oceanomicrobium pacificus</name>
    <dbReference type="NCBI Taxonomy" id="2692916"/>
    <lineage>
        <taxon>Bacteria</taxon>
        <taxon>Pseudomonadati</taxon>
        <taxon>Pseudomonadota</taxon>
        <taxon>Alphaproteobacteria</taxon>
        <taxon>Rhodobacterales</taxon>
        <taxon>Paracoccaceae</taxon>
        <taxon>Oceanomicrobium</taxon>
    </lineage>
</organism>
<evidence type="ECO:0000313" key="4">
    <source>
        <dbReference type="Proteomes" id="UP000436016"/>
    </source>
</evidence>
<dbReference type="InterPro" id="IPR011990">
    <property type="entry name" value="TPR-like_helical_dom_sf"/>
</dbReference>
<dbReference type="GO" id="GO:0017004">
    <property type="term" value="P:cytochrome complex assembly"/>
    <property type="evidence" value="ECO:0007669"/>
    <property type="project" value="UniProtKB-KW"/>
</dbReference>
<name>A0A6B0TUK9_9RHOB</name>
<comment type="caution">
    <text evidence="3">The sequence shown here is derived from an EMBL/GenBank/DDBJ whole genome shotgun (WGS) entry which is preliminary data.</text>
</comment>
<gene>
    <name evidence="3" type="primary">ccmI</name>
    <name evidence="3" type="ORF">GSH16_08390</name>
</gene>
<dbReference type="RefSeq" id="WP_160853966.1">
    <property type="nucleotide sequence ID" value="NZ_WUWG01000003.1"/>
</dbReference>
<dbReference type="EMBL" id="WUWG01000003">
    <property type="protein sequence ID" value="MXU65465.1"/>
    <property type="molecule type" value="Genomic_DNA"/>
</dbReference>
<dbReference type="SUPFAM" id="SSF48452">
    <property type="entry name" value="TPR-like"/>
    <property type="match status" value="1"/>
</dbReference>
<dbReference type="InterPro" id="IPR017560">
    <property type="entry name" value="Cyt_c_biogenesis_CcmI"/>
</dbReference>
<dbReference type="Proteomes" id="UP000436016">
    <property type="component" value="Unassembled WGS sequence"/>
</dbReference>
<protein>
    <submittedName>
        <fullName evidence="3">C-type cytochrome biogenesis protein CcmI</fullName>
    </submittedName>
</protein>
<proteinExistence type="predicted"/>
<dbReference type="AlphaFoldDB" id="A0A6B0TUK9"/>
<evidence type="ECO:0000313" key="3">
    <source>
        <dbReference type="EMBL" id="MXU65465.1"/>
    </source>
</evidence>